<reference evidence="2" key="1">
    <citation type="submission" date="2020-03" db="EMBL/GenBank/DDBJ databases">
        <title>Genome of Pelagibius litoralis DSM 21314T.</title>
        <authorList>
            <person name="Wang G."/>
        </authorList>
    </citation>
    <scope>NUCLEOTIDE SEQUENCE</scope>
    <source>
        <strain evidence="2">DSM 21314</strain>
    </source>
</reference>
<dbReference type="AlphaFoldDB" id="A0A967EVV3"/>
<dbReference type="RefSeq" id="WP_167223018.1">
    <property type="nucleotide sequence ID" value="NZ_JAAQPH010000004.1"/>
</dbReference>
<comment type="caution">
    <text evidence="2">The sequence shown here is derived from an EMBL/GenBank/DDBJ whole genome shotgun (WGS) entry which is preliminary data.</text>
</comment>
<proteinExistence type="predicted"/>
<name>A0A967EVV3_9PROT</name>
<feature type="transmembrane region" description="Helical" evidence="1">
    <location>
        <begin position="146"/>
        <end position="164"/>
    </location>
</feature>
<feature type="transmembrane region" description="Helical" evidence="1">
    <location>
        <begin position="120"/>
        <end position="139"/>
    </location>
</feature>
<evidence type="ECO:0000256" key="1">
    <source>
        <dbReference type="SAM" id="Phobius"/>
    </source>
</evidence>
<organism evidence="2 3">
    <name type="scientific">Pelagibius litoralis</name>
    <dbReference type="NCBI Taxonomy" id="374515"/>
    <lineage>
        <taxon>Bacteria</taxon>
        <taxon>Pseudomonadati</taxon>
        <taxon>Pseudomonadota</taxon>
        <taxon>Alphaproteobacteria</taxon>
        <taxon>Rhodospirillales</taxon>
        <taxon>Rhodovibrionaceae</taxon>
        <taxon>Pelagibius</taxon>
    </lineage>
</organism>
<keyword evidence="3" id="KW-1185">Reference proteome</keyword>
<gene>
    <name evidence="2" type="ORF">HBA54_07570</name>
</gene>
<feature type="transmembrane region" description="Helical" evidence="1">
    <location>
        <begin position="90"/>
        <end position="114"/>
    </location>
</feature>
<keyword evidence="1" id="KW-0472">Membrane</keyword>
<keyword evidence="1" id="KW-0812">Transmembrane</keyword>
<protein>
    <submittedName>
        <fullName evidence="2">Uncharacterized protein</fullName>
    </submittedName>
</protein>
<keyword evidence="1" id="KW-1133">Transmembrane helix</keyword>
<evidence type="ECO:0000313" key="2">
    <source>
        <dbReference type="EMBL" id="NIA68449.1"/>
    </source>
</evidence>
<evidence type="ECO:0000313" key="3">
    <source>
        <dbReference type="Proteomes" id="UP000761264"/>
    </source>
</evidence>
<sequence>MEPSAVIPAPRSGLPGSWDRFVGPGMGWQENALVIGSGSLGAVLTAWALAAQGASLLLIVLGAVLALDVIGGAVCMATETTKRWYHRPGVTTAQLASFVSLHLLHIGIVAWAFRGDGFDVTYAAAVSALLVTAMVAVLATPRRLKLPVAVISFLAATGLALGVLGATPGLEWFVPVLFVKLLIGHLIP</sequence>
<feature type="transmembrane region" description="Helical" evidence="1">
    <location>
        <begin position="56"/>
        <end position="78"/>
    </location>
</feature>
<accession>A0A967EVV3</accession>
<dbReference type="EMBL" id="JAAQPH010000004">
    <property type="protein sequence ID" value="NIA68449.1"/>
    <property type="molecule type" value="Genomic_DNA"/>
</dbReference>
<dbReference type="Proteomes" id="UP000761264">
    <property type="component" value="Unassembled WGS sequence"/>
</dbReference>